<gene>
    <name evidence="2" type="ORF">N0V87_007167</name>
</gene>
<reference evidence="2" key="1">
    <citation type="submission" date="2022-10" db="EMBL/GenBank/DDBJ databases">
        <title>Tapping the CABI collections for fungal endophytes: first genome assemblies for Collariella, Neodidymelliopsis, Ascochyta clinopodiicola, Didymella pomorum, Didymosphaeria variabile, Neocosmospora piperis and Neocucurbitaria cava.</title>
        <authorList>
            <person name="Hill R."/>
        </authorList>
    </citation>
    <scope>NUCLEOTIDE SEQUENCE</scope>
    <source>
        <strain evidence="2">IMI 360193</strain>
    </source>
</reference>
<organism evidence="2 3">
    <name type="scientific">Didymella glomerata</name>
    <dbReference type="NCBI Taxonomy" id="749621"/>
    <lineage>
        <taxon>Eukaryota</taxon>
        <taxon>Fungi</taxon>
        <taxon>Dikarya</taxon>
        <taxon>Ascomycota</taxon>
        <taxon>Pezizomycotina</taxon>
        <taxon>Dothideomycetes</taxon>
        <taxon>Pleosporomycetidae</taxon>
        <taxon>Pleosporales</taxon>
        <taxon>Pleosporineae</taxon>
        <taxon>Didymellaceae</taxon>
        <taxon>Didymella</taxon>
    </lineage>
</organism>
<evidence type="ECO:0000313" key="2">
    <source>
        <dbReference type="EMBL" id="KAJ4334009.1"/>
    </source>
</evidence>
<feature type="coiled-coil region" evidence="1">
    <location>
        <begin position="95"/>
        <end position="125"/>
    </location>
</feature>
<comment type="caution">
    <text evidence="2">The sequence shown here is derived from an EMBL/GenBank/DDBJ whole genome shotgun (WGS) entry which is preliminary data.</text>
</comment>
<dbReference type="Proteomes" id="UP001140562">
    <property type="component" value="Unassembled WGS sequence"/>
</dbReference>
<accession>A0A9W9BY39</accession>
<evidence type="ECO:0000313" key="3">
    <source>
        <dbReference type="Proteomes" id="UP001140562"/>
    </source>
</evidence>
<name>A0A9W9BY39_9PLEO</name>
<feature type="coiled-coil region" evidence="1">
    <location>
        <begin position="5"/>
        <end position="39"/>
    </location>
</feature>
<keyword evidence="1" id="KW-0175">Coiled coil</keyword>
<keyword evidence="3" id="KW-1185">Reference proteome</keyword>
<dbReference type="AlphaFoldDB" id="A0A9W9BY39"/>
<sequence>MENRFKSMQGNFRKLQRDHRDLKRDHEELLSERENISEAHDHIISNTIQPYAHRKCLVFEDDNLDSLDAVLNSMLQDALNAGPLRQQVAISQRHIQALREDLKKMMGANNEVEELREQVTGLQNELLAKVLGHRSAHQTFSRKMQLDETINLSEVLEPVRLLANVSPHHWKGRKRSKIFIEAWIWSVLIQTVFQGAFEVFAKGYGSLNQAWKQIFGSGHDHGWPQPSAASETWRSTTAKHLLDAIGGNATDPQDVERMVGGPRSSMVEAHVLVLSCLHDNLSRVCLQTDLANIQKIVDKAVGLAMHMSKQQSRLQITFPALGAQYQSETMSATLDADGEEMMDGNVAFVINPGLSKWGDAHGKSFDQRYEIVRCLVQLEHEYENVKIKRERNSE</sequence>
<evidence type="ECO:0000256" key="1">
    <source>
        <dbReference type="SAM" id="Coils"/>
    </source>
</evidence>
<protein>
    <submittedName>
        <fullName evidence="2">Uncharacterized protein</fullName>
    </submittedName>
</protein>
<dbReference type="EMBL" id="JAPEUV010000084">
    <property type="protein sequence ID" value="KAJ4334009.1"/>
    <property type="molecule type" value="Genomic_DNA"/>
</dbReference>
<dbReference type="OrthoDB" id="3545916at2759"/>
<proteinExistence type="predicted"/>